<organism evidence="8 9">
    <name type="scientific">Rhodovulum sulfidophilum</name>
    <name type="common">Rhodobacter sulfidophilus</name>
    <dbReference type="NCBI Taxonomy" id="35806"/>
    <lineage>
        <taxon>Bacteria</taxon>
        <taxon>Pseudomonadati</taxon>
        <taxon>Pseudomonadota</taxon>
        <taxon>Alphaproteobacteria</taxon>
        <taxon>Rhodobacterales</taxon>
        <taxon>Paracoccaceae</taxon>
        <taxon>Rhodovulum</taxon>
    </lineage>
</organism>
<evidence type="ECO:0000256" key="4">
    <source>
        <dbReference type="ARBA" id="ARBA00022692"/>
    </source>
</evidence>
<dbReference type="Pfam" id="PF07690">
    <property type="entry name" value="MFS_1"/>
    <property type="match status" value="1"/>
</dbReference>
<dbReference type="Proteomes" id="UP000604473">
    <property type="component" value="Unassembled WGS sequence"/>
</dbReference>
<evidence type="ECO:0000313" key="9">
    <source>
        <dbReference type="Proteomes" id="UP000604473"/>
    </source>
</evidence>
<dbReference type="InterPro" id="IPR011701">
    <property type="entry name" value="MFS"/>
</dbReference>
<dbReference type="SUPFAM" id="SSF103473">
    <property type="entry name" value="MFS general substrate transporter"/>
    <property type="match status" value="1"/>
</dbReference>
<feature type="transmembrane region" description="Helical" evidence="7">
    <location>
        <begin position="300"/>
        <end position="321"/>
    </location>
</feature>
<protein>
    <submittedName>
        <fullName evidence="8">MFS transporter</fullName>
    </submittedName>
</protein>
<dbReference type="InterPro" id="IPR004752">
    <property type="entry name" value="AmpG_permease/AT-1"/>
</dbReference>
<comment type="subcellular location">
    <subcellularLocation>
        <location evidence="1">Membrane</location>
        <topology evidence="1">Multi-pass membrane protein</topology>
    </subcellularLocation>
</comment>
<feature type="transmembrane region" description="Helical" evidence="7">
    <location>
        <begin position="121"/>
        <end position="147"/>
    </location>
</feature>
<dbReference type="PANTHER" id="PTHR12778">
    <property type="entry name" value="SOLUTE CARRIER FAMILY 33 ACETYL-COA TRANSPORTER -RELATED"/>
    <property type="match status" value="1"/>
</dbReference>
<feature type="transmembrane region" description="Helical" evidence="7">
    <location>
        <begin position="64"/>
        <end position="82"/>
    </location>
</feature>
<feature type="transmembrane region" description="Helical" evidence="7">
    <location>
        <begin position="94"/>
        <end position="115"/>
    </location>
</feature>
<feature type="transmembrane region" description="Helical" evidence="7">
    <location>
        <begin position="327"/>
        <end position="352"/>
    </location>
</feature>
<proteinExistence type="inferred from homology"/>
<dbReference type="InterPro" id="IPR036259">
    <property type="entry name" value="MFS_trans_sf"/>
</dbReference>
<feature type="transmembrane region" description="Helical" evidence="7">
    <location>
        <begin position="389"/>
        <end position="409"/>
    </location>
</feature>
<keyword evidence="3" id="KW-0813">Transport</keyword>
<dbReference type="EMBL" id="JAESJJ010000008">
    <property type="protein sequence ID" value="MBL3608806.1"/>
    <property type="molecule type" value="Genomic_DNA"/>
</dbReference>
<gene>
    <name evidence="8" type="ORF">JMM60_08320</name>
</gene>
<feature type="transmembrane region" description="Helical" evidence="7">
    <location>
        <begin position="30"/>
        <end position="52"/>
    </location>
</feature>
<feature type="transmembrane region" description="Helical" evidence="7">
    <location>
        <begin position="364"/>
        <end position="383"/>
    </location>
</feature>
<evidence type="ECO:0000256" key="7">
    <source>
        <dbReference type="SAM" id="Phobius"/>
    </source>
</evidence>
<dbReference type="RefSeq" id="WP_202248593.1">
    <property type="nucleotide sequence ID" value="NZ_JAESJJ010000008.1"/>
</dbReference>
<dbReference type="CDD" id="cd17485">
    <property type="entry name" value="MFS_MFSD3"/>
    <property type="match status" value="1"/>
</dbReference>
<dbReference type="PANTHER" id="PTHR12778:SF10">
    <property type="entry name" value="MAJOR FACILITATOR SUPERFAMILY DOMAIN-CONTAINING PROTEIN 3"/>
    <property type="match status" value="1"/>
</dbReference>
<dbReference type="Gene3D" id="1.20.1250.20">
    <property type="entry name" value="MFS general substrate transporter like domains"/>
    <property type="match status" value="1"/>
</dbReference>
<evidence type="ECO:0000256" key="6">
    <source>
        <dbReference type="ARBA" id="ARBA00023136"/>
    </source>
</evidence>
<feature type="transmembrane region" description="Helical" evidence="7">
    <location>
        <begin position="275"/>
        <end position="293"/>
    </location>
</feature>
<comment type="similarity">
    <text evidence="2">Belongs to the major facilitator superfamily.</text>
</comment>
<evidence type="ECO:0000313" key="8">
    <source>
        <dbReference type="EMBL" id="MBL3608806.1"/>
    </source>
</evidence>
<keyword evidence="9" id="KW-1185">Reference proteome</keyword>
<evidence type="ECO:0000256" key="5">
    <source>
        <dbReference type="ARBA" id="ARBA00022989"/>
    </source>
</evidence>
<evidence type="ECO:0000256" key="2">
    <source>
        <dbReference type="ARBA" id="ARBA00008335"/>
    </source>
</evidence>
<sequence length="418" mass="43742">MSESGSGLSATKATGPQPMLRFLAGYRARLLLSLYVSQYIGMGFVFAAIPAIARSKGLSLDDIAIFYSLAMIWTLKVLWAPLMDRYQPFGGPAYRGWLIGAQLCLAAATLACSFFDPVDHLGAVAACVAAMCFTSSVQDVAADAVAVRLLPPEDRGIGNAVQTAGGLIGALVGAGGAVLAYEQVGWQATLWGLAALTLLPSILILQMRSGKQQEETPAEKVTYGLIWRFLLRPGTPRWLAVLVVAEFGLGAQIALVNPMLVDHGWNLTKIALGTALWGALFGVSGAGMAAVLFQRFTRRAALIGALLLSAALSVPIAFYHAAAMADWQMVVVLALYYTGWGMTTTALATVMMDHCRARSAGSDYSSQFSIGALIGLMGSSLALSMAETYGYTAALAAGACSCLLAAILAKGKGAIKAP</sequence>
<keyword evidence="4 7" id="KW-0812">Transmembrane</keyword>
<feature type="transmembrane region" description="Helical" evidence="7">
    <location>
        <begin position="159"/>
        <end position="180"/>
    </location>
</feature>
<evidence type="ECO:0000256" key="1">
    <source>
        <dbReference type="ARBA" id="ARBA00004141"/>
    </source>
</evidence>
<accession>A0ABS1RRW0</accession>
<name>A0ABS1RRW0_RHOSU</name>
<keyword evidence="5 7" id="KW-1133">Transmembrane helix</keyword>
<feature type="transmembrane region" description="Helical" evidence="7">
    <location>
        <begin position="186"/>
        <end position="205"/>
    </location>
</feature>
<keyword evidence="6 7" id="KW-0472">Membrane</keyword>
<feature type="transmembrane region" description="Helical" evidence="7">
    <location>
        <begin position="238"/>
        <end position="255"/>
    </location>
</feature>
<evidence type="ECO:0000256" key="3">
    <source>
        <dbReference type="ARBA" id="ARBA00022448"/>
    </source>
</evidence>
<reference evidence="8 9" key="1">
    <citation type="submission" date="2021-01" db="EMBL/GenBank/DDBJ databases">
        <title>Draft genomes of Rhodovulum sulfidophilum.</title>
        <authorList>
            <person name="Guzman M.S."/>
        </authorList>
    </citation>
    <scope>NUCLEOTIDE SEQUENCE [LARGE SCALE GENOMIC DNA]</scope>
    <source>
        <strain evidence="8 9">AB35</strain>
    </source>
</reference>
<comment type="caution">
    <text evidence="8">The sequence shown here is derived from an EMBL/GenBank/DDBJ whole genome shotgun (WGS) entry which is preliminary data.</text>
</comment>